<evidence type="ECO:0000313" key="4">
    <source>
        <dbReference type="Proteomes" id="UP000192783"/>
    </source>
</evidence>
<accession>A0A1W1XJI9</accession>
<reference evidence="3 4" key="1">
    <citation type="submission" date="2017-04" db="EMBL/GenBank/DDBJ databases">
        <authorList>
            <person name="Afonso C.L."/>
            <person name="Miller P.J."/>
            <person name="Scott M.A."/>
            <person name="Spackman E."/>
            <person name="Goraichik I."/>
            <person name="Dimitrov K.M."/>
            <person name="Suarez D.L."/>
            <person name="Swayne D.E."/>
        </authorList>
    </citation>
    <scope>NUCLEOTIDE SEQUENCE [LARGE SCALE GENOMIC DNA]</scope>
    <source>
        <strain evidence="3 4">DSM 13146</strain>
    </source>
</reference>
<dbReference type="EMBL" id="FWXF01000009">
    <property type="protein sequence ID" value="SMC24125.1"/>
    <property type="molecule type" value="Genomic_DNA"/>
</dbReference>
<dbReference type="AlphaFoldDB" id="A0A1W1XJI9"/>
<feature type="region of interest" description="Disordered" evidence="1">
    <location>
        <begin position="100"/>
        <end position="128"/>
    </location>
</feature>
<dbReference type="Proteomes" id="UP000192783">
    <property type="component" value="Unassembled WGS sequence"/>
</dbReference>
<evidence type="ECO:0000259" key="2">
    <source>
        <dbReference type="SMART" id="SM00834"/>
    </source>
</evidence>
<evidence type="ECO:0000313" key="3">
    <source>
        <dbReference type="EMBL" id="SMC24125.1"/>
    </source>
</evidence>
<sequence length="128" mass="14187">MPIYEFICTHCGRRNEFITFRVSEVVPDTCTHCHQSGLRRIPSRVRVRLSEETRLERLADPARFGNLDENDPKSMAKFMKAMTHEMGDDLDEDVDSLIEEAMEEEAAGGGQASGTGGGDGGAHDDDLE</sequence>
<keyword evidence="4" id="KW-1185">Reference proteome</keyword>
<name>A0A1W1XJI9_9BACT</name>
<protein>
    <submittedName>
        <fullName evidence="3">Putative regulatory protein, FmdB family</fullName>
    </submittedName>
</protein>
<feature type="compositionally biased region" description="Gly residues" evidence="1">
    <location>
        <begin position="107"/>
        <end position="120"/>
    </location>
</feature>
<evidence type="ECO:0000256" key="1">
    <source>
        <dbReference type="SAM" id="MobiDB-lite"/>
    </source>
</evidence>
<organism evidence="3 4">
    <name type="scientific">Desulfacinum hydrothermale DSM 13146</name>
    <dbReference type="NCBI Taxonomy" id="1121390"/>
    <lineage>
        <taxon>Bacteria</taxon>
        <taxon>Pseudomonadati</taxon>
        <taxon>Thermodesulfobacteriota</taxon>
        <taxon>Syntrophobacteria</taxon>
        <taxon>Syntrophobacterales</taxon>
        <taxon>Syntrophobacteraceae</taxon>
        <taxon>Desulfacinum</taxon>
    </lineage>
</organism>
<dbReference type="STRING" id="1121390.SAMN02746041_01948"/>
<proteinExistence type="predicted"/>
<gene>
    <name evidence="3" type="ORF">SAMN02746041_01948</name>
</gene>
<dbReference type="InterPro" id="IPR013429">
    <property type="entry name" value="Regulatory_FmdB_Zinc_ribbon"/>
</dbReference>
<dbReference type="NCBIfam" id="TIGR02605">
    <property type="entry name" value="CxxC_CxxC_SSSS"/>
    <property type="match status" value="1"/>
</dbReference>
<dbReference type="OrthoDB" id="9806664at2"/>
<feature type="domain" description="Putative regulatory protein FmdB zinc ribbon" evidence="2">
    <location>
        <begin position="1"/>
        <end position="43"/>
    </location>
</feature>
<dbReference type="SMART" id="SM00834">
    <property type="entry name" value="CxxC_CXXC_SSSS"/>
    <property type="match status" value="1"/>
</dbReference>
<dbReference type="RefSeq" id="WP_084057679.1">
    <property type="nucleotide sequence ID" value="NZ_FWXF01000009.1"/>
</dbReference>
<dbReference type="Pfam" id="PF09723">
    <property type="entry name" value="Zn_ribbon_8"/>
    <property type="match status" value="1"/>
</dbReference>